<keyword evidence="7" id="KW-1185">Reference proteome</keyword>
<dbReference type="SUPFAM" id="SSF103088">
    <property type="entry name" value="OmpA-like"/>
    <property type="match status" value="1"/>
</dbReference>
<name>A0AA37SUQ8_9BACT</name>
<evidence type="ECO:0000256" key="4">
    <source>
        <dbReference type="PROSITE-ProRule" id="PRU00473"/>
    </source>
</evidence>
<dbReference type="Pfam" id="PF07610">
    <property type="entry name" value="DUF1573"/>
    <property type="match status" value="1"/>
</dbReference>
<dbReference type="CDD" id="cd07185">
    <property type="entry name" value="OmpA_C-like"/>
    <property type="match status" value="1"/>
</dbReference>
<dbReference type="InterPro" id="IPR006665">
    <property type="entry name" value="OmpA-like"/>
</dbReference>
<comment type="caution">
    <text evidence="6">The sequence shown here is derived from an EMBL/GenBank/DDBJ whole genome shotgun (WGS) entry which is preliminary data.</text>
</comment>
<dbReference type="InterPro" id="IPR036737">
    <property type="entry name" value="OmpA-like_sf"/>
</dbReference>
<dbReference type="SUPFAM" id="SSF48452">
    <property type="entry name" value="TPR-like"/>
    <property type="match status" value="1"/>
</dbReference>
<protein>
    <submittedName>
        <fullName evidence="6">Cell envelope biogenesis protein OmpA</fullName>
    </submittedName>
</protein>
<feature type="domain" description="OmpA-like" evidence="5">
    <location>
        <begin position="540"/>
        <end position="662"/>
    </location>
</feature>
<dbReference type="InterPro" id="IPR050330">
    <property type="entry name" value="Bact_OuterMem_StrucFunc"/>
</dbReference>
<dbReference type="Pfam" id="PF00691">
    <property type="entry name" value="OmpA"/>
    <property type="match status" value="1"/>
</dbReference>
<dbReference type="EMBL" id="BSOH01000027">
    <property type="protein sequence ID" value="GLR19206.1"/>
    <property type="molecule type" value="Genomic_DNA"/>
</dbReference>
<dbReference type="Gene3D" id="1.25.40.10">
    <property type="entry name" value="Tetratricopeptide repeat domain"/>
    <property type="match status" value="1"/>
</dbReference>
<dbReference type="InterPro" id="IPR011467">
    <property type="entry name" value="DUF1573"/>
</dbReference>
<keyword evidence="3" id="KW-0998">Cell outer membrane</keyword>
<evidence type="ECO:0000259" key="5">
    <source>
        <dbReference type="PROSITE" id="PS51123"/>
    </source>
</evidence>
<dbReference type="PANTHER" id="PTHR30329">
    <property type="entry name" value="STATOR ELEMENT OF FLAGELLAR MOTOR COMPLEX"/>
    <property type="match status" value="1"/>
</dbReference>
<dbReference type="InterPro" id="IPR011990">
    <property type="entry name" value="TPR-like_helical_dom_sf"/>
</dbReference>
<comment type="subcellular location">
    <subcellularLocation>
        <location evidence="1">Cell outer membrane</location>
    </subcellularLocation>
</comment>
<evidence type="ECO:0000313" key="6">
    <source>
        <dbReference type="EMBL" id="GLR19206.1"/>
    </source>
</evidence>
<dbReference type="AlphaFoldDB" id="A0AA37SUQ8"/>
<dbReference type="InterPro" id="IPR011659">
    <property type="entry name" value="WD40"/>
</dbReference>
<dbReference type="Gene3D" id="3.30.1330.60">
    <property type="entry name" value="OmpA-like domain"/>
    <property type="match status" value="1"/>
</dbReference>
<organism evidence="6 7">
    <name type="scientific">Portibacter lacus</name>
    <dbReference type="NCBI Taxonomy" id="1099794"/>
    <lineage>
        <taxon>Bacteria</taxon>
        <taxon>Pseudomonadati</taxon>
        <taxon>Bacteroidota</taxon>
        <taxon>Saprospiria</taxon>
        <taxon>Saprospirales</taxon>
        <taxon>Haliscomenobacteraceae</taxon>
        <taxon>Portibacter</taxon>
    </lineage>
</organism>
<keyword evidence="2 4" id="KW-0472">Membrane</keyword>
<gene>
    <name evidence="6" type="ORF">GCM10007940_38220</name>
</gene>
<evidence type="ECO:0000313" key="7">
    <source>
        <dbReference type="Proteomes" id="UP001156666"/>
    </source>
</evidence>
<dbReference type="PRINTS" id="PR01021">
    <property type="entry name" value="OMPADOMAIN"/>
</dbReference>
<accession>A0AA37SUQ8</accession>
<dbReference type="PROSITE" id="PS51123">
    <property type="entry name" value="OMPA_2"/>
    <property type="match status" value="1"/>
</dbReference>
<evidence type="ECO:0000256" key="2">
    <source>
        <dbReference type="ARBA" id="ARBA00023136"/>
    </source>
</evidence>
<reference evidence="6" key="2">
    <citation type="submission" date="2023-01" db="EMBL/GenBank/DDBJ databases">
        <title>Draft genome sequence of Portibacter lacus strain NBRC 108769.</title>
        <authorList>
            <person name="Sun Q."/>
            <person name="Mori K."/>
        </authorList>
    </citation>
    <scope>NUCLEOTIDE SEQUENCE</scope>
    <source>
        <strain evidence="6">NBRC 108769</strain>
    </source>
</reference>
<sequence>MNMKSYLKIIAILLFPVFLFAQPLKEVPLRFMLDAADEALDNNDYYNALDWYEKAYKEERNNDLAILIADLHLQLRDYKKAESWYGRVLKRDKDQLYIDERFYYGIALKSLGKYNDAYAEFKYFIDSSTMEDLKPRAQLEMEGMLTAKELEENNDVVVRLIDKKVNSGGPEFGAAEYQDGTLYFSSFQTNKVVVMDGKEDVPFAKIYTTTETDKGYDKPKALPAAINREGYHTGNVTFTSDGRKMFFTRATLLGEEVVTSKLFVSNKSDSGWSPPLEVTSLNGDFIIKHPATGELYGNDVLFFSADMEGGNGGFDLYYSTMKGDDLASPVNLGETINTKENEETPFYSDGVLYFSSDGYPSLGGFDIYSTSWNGSNWSEVKSLGLGYNSPLDDKYFTTYNQGNKGYLISNRPNEKKRNLKSKTCCDDIYSFGIRQLIIDLIAQAENEEGPMKGAEVTLVDLSGEAIDPITKTNETLDQYTFLLDSDKPYKLIFKKEGYYPDSLEFNTVGILDDFTINKKKLLKPIPVIPVDTTNEVTEIVTINQAIRLDNIYYDLDDDKILPDAEKDLDVLYGLLIQYPDMVIELASHTDAQGVSTYNRKLSLRRAESAKRYLVGQGIAEERIQTVGYGEDQILNRCVNGVRCSDEEHRENRRTEFKIIEGPQSIEIKKEVKKTEPVSGQQSFGDSVPEIKIYNNNIDLGEVKKGEVKELEFTIENVGNADLEIEIITTCHCTELEYSKEPLAPGQMAVIKAKYNSGLKEELREYREVINIISNVEHIVDEAIFKVKVVE</sequence>
<dbReference type="InterPro" id="IPR013783">
    <property type="entry name" value="Ig-like_fold"/>
</dbReference>
<proteinExistence type="predicted"/>
<dbReference type="GO" id="GO:0009279">
    <property type="term" value="C:cell outer membrane"/>
    <property type="evidence" value="ECO:0007669"/>
    <property type="project" value="UniProtKB-SubCell"/>
</dbReference>
<dbReference type="Proteomes" id="UP001156666">
    <property type="component" value="Unassembled WGS sequence"/>
</dbReference>
<reference evidence="6" key="1">
    <citation type="journal article" date="2014" name="Int. J. Syst. Evol. Microbiol.">
        <title>Complete genome sequence of Corynebacterium casei LMG S-19264T (=DSM 44701T), isolated from a smear-ripened cheese.</title>
        <authorList>
            <consortium name="US DOE Joint Genome Institute (JGI-PGF)"/>
            <person name="Walter F."/>
            <person name="Albersmeier A."/>
            <person name="Kalinowski J."/>
            <person name="Ruckert C."/>
        </authorList>
    </citation>
    <scope>NUCLEOTIDE SEQUENCE</scope>
    <source>
        <strain evidence="6">NBRC 108769</strain>
    </source>
</reference>
<evidence type="ECO:0000256" key="1">
    <source>
        <dbReference type="ARBA" id="ARBA00004442"/>
    </source>
</evidence>
<dbReference type="Gene3D" id="2.60.40.10">
    <property type="entry name" value="Immunoglobulins"/>
    <property type="match status" value="1"/>
</dbReference>
<dbReference type="SUPFAM" id="SSF82171">
    <property type="entry name" value="DPP6 N-terminal domain-like"/>
    <property type="match status" value="1"/>
</dbReference>
<dbReference type="PANTHER" id="PTHR30329:SF21">
    <property type="entry name" value="LIPOPROTEIN YIAD-RELATED"/>
    <property type="match status" value="1"/>
</dbReference>
<dbReference type="Pfam" id="PF07676">
    <property type="entry name" value="PD40"/>
    <property type="match status" value="1"/>
</dbReference>
<evidence type="ECO:0000256" key="3">
    <source>
        <dbReference type="ARBA" id="ARBA00023237"/>
    </source>
</evidence>
<dbReference type="InterPro" id="IPR006664">
    <property type="entry name" value="OMP_bac"/>
</dbReference>